<evidence type="ECO:0000259" key="2">
    <source>
        <dbReference type="Pfam" id="PF02093"/>
    </source>
</evidence>
<dbReference type="Proteomes" id="UP001623348">
    <property type="component" value="Unassembled WGS sequence"/>
</dbReference>
<organism evidence="3 4">
    <name type="scientific">Grus japonensis</name>
    <name type="common">Japanese crane</name>
    <name type="synonym">Red-crowned crane</name>
    <dbReference type="NCBI Taxonomy" id="30415"/>
    <lineage>
        <taxon>Eukaryota</taxon>
        <taxon>Metazoa</taxon>
        <taxon>Chordata</taxon>
        <taxon>Craniata</taxon>
        <taxon>Vertebrata</taxon>
        <taxon>Euteleostomi</taxon>
        <taxon>Archelosauria</taxon>
        <taxon>Archosauria</taxon>
        <taxon>Dinosauria</taxon>
        <taxon>Saurischia</taxon>
        <taxon>Theropoda</taxon>
        <taxon>Coelurosauria</taxon>
        <taxon>Aves</taxon>
        <taxon>Neognathae</taxon>
        <taxon>Neoaves</taxon>
        <taxon>Gruiformes</taxon>
        <taxon>Gruidae</taxon>
        <taxon>Grus</taxon>
    </lineage>
</organism>
<dbReference type="InterPro" id="IPR050462">
    <property type="entry name" value="Retroviral_Gag-Pol_poly"/>
</dbReference>
<sequence>MALKGQEPDKNLEKDCSACDNGKRCLKREFEDDDVELLVVPHRRLGNDQRDQNLEANNASTPPVEREAEGFSPIAGRTRGRRGGDGLTVLQAPLRQAVGNEGPVMVKVPFSITDLRAWKETAGTYRDDPERVAKVVETIIRTQNPDWEDLQVILDTLLEDTEKKMVLNMARKQVEGAHAHTRDSGPEFSIHKY</sequence>
<proteinExistence type="predicted"/>
<dbReference type="PANTHER" id="PTHR33166">
    <property type="entry name" value="GAG_P30 DOMAIN-CONTAINING PROTEIN"/>
    <property type="match status" value="1"/>
</dbReference>
<evidence type="ECO:0000313" key="4">
    <source>
        <dbReference type="Proteomes" id="UP001623348"/>
    </source>
</evidence>
<dbReference type="InterPro" id="IPR008919">
    <property type="entry name" value="Retrov_capsid_N"/>
</dbReference>
<reference evidence="3 4" key="1">
    <citation type="submission" date="2024-06" db="EMBL/GenBank/DDBJ databases">
        <title>The draft genome of Grus japonensis, version 3.</title>
        <authorList>
            <person name="Nabeshima K."/>
            <person name="Suzuki S."/>
            <person name="Onuma M."/>
        </authorList>
    </citation>
    <scope>NUCLEOTIDE SEQUENCE [LARGE SCALE GENOMIC DNA]</scope>
    <source>
        <strain evidence="3 4">451A</strain>
    </source>
</reference>
<accession>A0ABC9YEJ6</accession>
<dbReference type="SUPFAM" id="SSF47943">
    <property type="entry name" value="Retrovirus capsid protein, N-terminal core domain"/>
    <property type="match status" value="1"/>
</dbReference>
<dbReference type="Pfam" id="PF02093">
    <property type="entry name" value="Gag_p30"/>
    <property type="match status" value="1"/>
</dbReference>
<evidence type="ECO:0000313" key="3">
    <source>
        <dbReference type="EMBL" id="GAB0208484.1"/>
    </source>
</evidence>
<dbReference type="InterPro" id="IPR003036">
    <property type="entry name" value="Gag_P30"/>
</dbReference>
<dbReference type="Gene3D" id="1.10.375.10">
    <property type="entry name" value="Human Immunodeficiency Virus Type 1 Capsid Protein"/>
    <property type="match status" value="1"/>
</dbReference>
<gene>
    <name evidence="3" type="ORF">GRJ2_003314100</name>
</gene>
<feature type="domain" description="Core shell protein Gag P30" evidence="2">
    <location>
        <begin position="114"/>
        <end position="178"/>
    </location>
</feature>
<keyword evidence="4" id="KW-1185">Reference proteome</keyword>
<feature type="region of interest" description="Disordered" evidence="1">
    <location>
        <begin position="44"/>
        <end position="68"/>
    </location>
</feature>
<evidence type="ECO:0000256" key="1">
    <source>
        <dbReference type="SAM" id="MobiDB-lite"/>
    </source>
</evidence>
<dbReference type="EMBL" id="BAAFJT010000263">
    <property type="protein sequence ID" value="GAB0208484.1"/>
    <property type="molecule type" value="Genomic_DNA"/>
</dbReference>
<comment type="caution">
    <text evidence="3">The sequence shown here is derived from an EMBL/GenBank/DDBJ whole genome shotgun (WGS) entry which is preliminary data.</text>
</comment>
<name>A0ABC9YEJ6_GRUJA</name>
<protein>
    <recommendedName>
        <fullName evidence="2">Core shell protein Gag P30 domain-containing protein</fullName>
    </recommendedName>
</protein>
<dbReference type="AlphaFoldDB" id="A0ABC9YEJ6"/>